<proteinExistence type="predicted"/>
<dbReference type="EMBL" id="LN853395">
    <property type="protein sequence ID" value="CRY95833.1"/>
    <property type="molecule type" value="Genomic_DNA"/>
</dbReference>
<evidence type="ECO:0000313" key="1">
    <source>
        <dbReference type="EMBL" id="CRY95833.1"/>
    </source>
</evidence>
<dbReference type="InterPro" id="IPR012341">
    <property type="entry name" value="6hp_glycosidase-like_sf"/>
</dbReference>
<evidence type="ECO:0008006" key="2">
    <source>
        <dbReference type="Google" id="ProtNLM"/>
    </source>
</evidence>
<sequence length="406" mass="45761">MPRELAEKINSDTLFDTVTERAEKLVSEGLNAGDGYAEVWIRDLNTFIDVACEVSDKARLKDALLNFFRFQGDDGNIDDGYVPAKPGMVGYDYKYTEAAPGLAAHKNTVETDQETSLVQAVWKYVKATGDTAFLSEEVCGKTVLVRMGDALRFLINERTVPEYGLLWGATTADWGDVQPEHPWGVAIDENSHFCIDIYDQAMFLIAMENYIDLTDDESEKEFWTNKDGEIRTAVRKWLWDEERGKYRPHIYLKDSPFPADLDEDAIHYHGGSAVAILAGLNTPEEVLSIYRQQEKNRIAAGAQTIGLTVYPPYPAGTFMNKGLSPYSYQNGGDWTWFGARMISALIKYGYYEEAYTSLRPMLQRVIDHNGFYEWWTPSGEPKGSGMFRGSAGVLWTACKELRDAAK</sequence>
<reference evidence="1" key="2">
    <citation type="submission" date="2015-07" db="EMBL/GenBank/DDBJ databases">
        <title>Plasmids, circular viruses and viroids from rat gut.</title>
        <authorList>
            <person name="Jorgensen T.J."/>
            <person name="Hansen M.A."/>
            <person name="Xu Z."/>
            <person name="Tabak M.A."/>
            <person name="Sorensen S.J."/>
            <person name="Hansen L.H."/>
        </authorList>
    </citation>
    <scope>NUCLEOTIDE SEQUENCE</scope>
    <source>
        <strain evidence="1">RGFK0786</strain>
    </source>
</reference>
<protein>
    <recommendedName>
        <fullName evidence="2">Glycosyl hydrolase 36 catalytic domain-containing protein</fullName>
    </recommendedName>
</protein>
<reference evidence="1" key="1">
    <citation type="submission" date="2015-06" db="EMBL/GenBank/DDBJ databases">
        <authorList>
            <person name="Joergensen T."/>
        </authorList>
    </citation>
    <scope>NUCLEOTIDE SEQUENCE</scope>
    <source>
        <strain evidence="1">RGFK0786</strain>
    </source>
</reference>
<organism evidence="1">
    <name type="scientific">uncultured prokaryote</name>
    <dbReference type="NCBI Taxonomy" id="198431"/>
    <lineage>
        <taxon>unclassified sequences</taxon>
        <taxon>environmental samples</taxon>
    </lineage>
</organism>
<dbReference type="InterPro" id="IPR008928">
    <property type="entry name" value="6-hairpin_glycosidase_sf"/>
</dbReference>
<name>A0A0H5Q1U0_9ZZZZ</name>
<dbReference type="Gene3D" id="1.50.10.10">
    <property type="match status" value="1"/>
</dbReference>
<dbReference type="AlphaFoldDB" id="A0A0H5Q1U0"/>
<dbReference type="SUPFAM" id="SSF48208">
    <property type="entry name" value="Six-hairpin glycosidases"/>
    <property type="match status" value="1"/>
</dbReference>
<dbReference type="GO" id="GO:0005975">
    <property type="term" value="P:carbohydrate metabolic process"/>
    <property type="evidence" value="ECO:0007669"/>
    <property type="project" value="InterPro"/>
</dbReference>
<accession>A0A0H5Q1U0</accession>